<evidence type="ECO:0000256" key="4">
    <source>
        <dbReference type="PROSITE-ProRule" id="PRU00473"/>
    </source>
</evidence>
<evidence type="ECO:0000256" key="2">
    <source>
        <dbReference type="ARBA" id="ARBA00023136"/>
    </source>
</evidence>
<proteinExistence type="predicted"/>
<dbReference type="PROSITE" id="PS51123">
    <property type="entry name" value="OMPA_2"/>
    <property type="match status" value="1"/>
</dbReference>
<dbReference type="InterPro" id="IPR050330">
    <property type="entry name" value="Bact_OuterMem_StrucFunc"/>
</dbReference>
<dbReference type="SUPFAM" id="SSF48452">
    <property type="entry name" value="TPR-like"/>
    <property type="match status" value="1"/>
</dbReference>
<dbReference type="InterPro" id="IPR011659">
    <property type="entry name" value="WD40"/>
</dbReference>
<evidence type="ECO:0000313" key="7">
    <source>
        <dbReference type="EMBL" id="MDG3586993.1"/>
    </source>
</evidence>
<dbReference type="Gene3D" id="2.120.10.30">
    <property type="entry name" value="TolB, C-terminal domain"/>
    <property type="match status" value="1"/>
</dbReference>
<dbReference type="InterPro" id="IPR011042">
    <property type="entry name" value="6-blade_b-propeller_TolB-like"/>
</dbReference>
<sequence>MKTLLRYSFVLFLFLEGFSLNAQYGKQKKADALFNKYSFIKSSQTYKELIDNNYNVAYAERKLADCYFMLRDPENAAIYYKKAIQQPNIPIDYYYNYAVVLRGLGEYEEADTWLKKFKKEGGKNKMVRELKKEKPVLFNVQTKYTLQDVNFNTEYSDFGAYRFGDILYYISAKNGTQNPKKVYSWNEQPFLDMYTINLNDSLNTVTPVVGDINTKFHEGPISISSDGKTMYFSRNNYYQNHNERDQKGVNHLQIYKASLVNGKWTNITDMPFNNANYSVSHPALSNDGKLLYFSSDMPGGHGKADIYKVTIQENGTFGTPENLGPIVNTEGEELFPFINSEGTLFFSSDGHEGIGLLDIYGTIKNEENEITDIVNLGEPINSKKDDFSFFMFSDGLSGYMASNRNNKIGNDDIYAFETVLPLMLKGVVSDSINGKPIPNAKISLKNNLGSEIAYLLTDENGYYEINIDRRKDYSISASQEKYTDKTKIFTSKNIGKKITEIVVNLQLVPLTDIKILAGLNTIYFDFDKYNIRPDAAKELDKIVNLMTAEYPEMVMKIESHTDSRGSLSYNDRLSIDRANATYDYLISKGLTKERVIAHKGYGERRLTNGCSDGVACEEPEHQKNRRTDFIVLKMK</sequence>
<keyword evidence="5" id="KW-0732">Signal</keyword>
<feature type="signal peptide" evidence="5">
    <location>
        <begin position="1"/>
        <end position="22"/>
    </location>
</feature>
<keyword evidence="3" id="KW-0998">Cell outer membrane</keyword>
<dbReference type="Pfam" id="PF13620">
    <property type="entry name" value="CarboxypepD_reg"/>
    <property type="match status" value="1"/>
</dbReference>
<keyword evidence="8" id="KW-1185">Reference proteome</keyword>
<dbReference type="PANTHER" id="PTHR30329:SF21">
    <property type="entry name" value="LIPOPROTEIN YIAD-RELATED"/>
    <property type="match status" value="1"/>
</dbReference>
<feature type="domain" description="OmpA-like" evidence="6">
    <location>
        <begin position="511"/>
        <end position="635"/>
    </location>
</feature>
<reference evidence="7" key="1">
    <citation type="submission" date="2022-11" db="EMBL/GenBank/DDBJ databases">
        <title>High-quality draft genome sequence of Galbibacter sp. strain CMA-7.</title>
        <authorList>
            <person name="Wei L."/>
            <person name="Dong C."/>
            <person name="Shao Z."/>
        </authorList>
    </citation>
    <scope>NUCLEOTIDE SEQUENCE</scope>
    <source>
        <strain evidence="7">CMA-7</strain>
    </source>
</reference>
<dbReference type="SUPFAM" id="SSF49464">
    <property type="entry name" value="Carboxypeptidase regulatory domain-like"/>
    <property type="match status" value="1"/>
</dbReference>
<dbReference type="Pfam" id="PF00691">
    <property type="entry name" value="OmpA"/>
    <property type="match status" value="1"/>
</dbReference>
<keyword evidence="2 4" id="KW-0472">Membrane</keyword>
<evidence type="ECO:0000256" key="1">
    <source>
        <dbReference type="ARBA" id="ARBA00004442"/>
    </source>
</evidence>
<evidence type="ECO:0000313" key="8">
    <source>
        <dbReference type="Proteomes" id="UP001153642"/>
    </source>
</evidence>
<dbReference type="InterPro" id="IPR006664">
    <property type="entry name" value="OMP_bac"/>
</dbReference>
<dbReference type="RefSeq" id="WP_277900740.1">
    <property type="nucleotide sequence ID" value="NZ_JAPMUA010000005.1"/>
</dbReference>
<organism evidence="7 8">
    <name type="scientific">Galbibacter pacificus</name>
    <dbReference type="NCBI Taxonomy" id="2996052"/>
    <lineage>
        <taxon>Bacteria</taxon>
        <taxon>Pseudomonadati</taxon>
        <taxon>Bacteroidota</taxon>
        <taxon>Flavobacteriia</taxon>
        <taxon>Flavobacteriales</taxon>
        <taxon>Flavobacteriaceae</taxon>
        <taxon>Galbibacter</taxon>
    </lineage>
</organism>
<dbReference type="Pfam" id="PF07676">
    <property type="entry name" value="PD40"/>
    <property type="match status" value="2"/>
</dbReference>
<comment type="caution">
    <text evidence="7">The sequence shown here is derived from an EMBL/GenBank/DDBJ whole genome shotgun (WGS) entry which is preliminary data.</text>
</comment>
<name>A0ABT6FUQ4_9FLAO</name>
<gene>
    <name evidence="7" type="ORF">OSR52_14045</name>
</gene>
<protein>
    <submittedName>
        <fullName evidence="7">OmpA family protein</fullName>
    </submittedName>
</protein>
<dbReference type="SUPFAM" id="SSF82171">
    <property type="entry name" value="DPP6 N-terminal domain-like"/>
    <property type="match status" value="1"/>
</dbReference>
<accession>A0ABT6FUQ4</accession>
<comment type="subcellular location">
    <subcellularLocation>
        <location evidence="1">Cell outer membrane</location>
    </subcellularLocation>
</comment>
<dbReference type="Gene3D" id="1.25.40.10">
    <property type="entry name" value="Tetratricopeptide repeat domain"/>
    <property type="match status" value="1"/>
</dbReference>
<dbReference type="InterPro" id="IPR008969">
    <property type="entry name" value="CarboxyPept-like_regulatory"/>
</dbReference>
<dbReference type="InterPro" id="IPR011990">
    <property type="entry name" value="TPR-like_helical_dom_sf"/>
</dbReference>
<dbReference type="SUPFAM" id="SSF103088">
    <property type="entry name" value="OmpA-like"/>
    <property type="match status" value="1"/>
</dbReference>
<evidence type="ECO:0000256" key="5">
    <source>
        <dbReference type="SAM" id="SignalP"/>
    </source>
</evidence>
<dbReference type="PRINTS" id="PR01021">
    <property type="entry name" value="OMPADOMAIN"/>
</dbReference>
<evidence type="ECO:0000256" key="3">
    <source>
        <dbReference type="ARBA" id="ARBA00023237"/>
    </source>
</evidence>
<dbReference type="Gene3D" id="3.30.1330.60">
    <property type="entry name" value="OmpA-like domain"/>
    <property type="match status" value="1"/>
</dbReference>
<dbReference type="InterPro" id="IPR036737">
    <property type="entry name" value="OmpA-like_sf"/>
</dbReference>
<dbReference type="EMBL" id="JAPMUA010000005">
    <property type="protein sequence ID" value="MDG3586993.1"/>
    <property type="molecule type" value="Genomic_DNA"/>
</dbReference>
<dbReference type="Proteomes" id="UP001153642">
    <property type="component" value="Unassembled WGS sequence"/>
</dbReference>
<dbReference type="Gene3D" id="2.60.40.1120">
    <property type="entry name" value="Carboxypeptidase-like, regulatory domain"/>
    <property type="match status" value="1"/>
</dbReference>
<dbReference type="CDD" id="cd07185">
    <property type="entry name" value="OmpA_C-like"/>
    <property type="match status" value="1"/>
</dbReference>
<feature type="chain" id="PRO_5046902199" evidence="5">
    <location>
        <begin position="23"/>
        <end position="635"/>
    </location>
</feature>
<dbReference type="PANTHER" id="PTHR30329">
    <property type="entry name" value="STATOR ELEMENT OF FLAGELLAR MOTOR COMPLEX"/>
    <property type="match status" value="1"/>
</dbReference>
<dbReference type="InterPro" id="IPR006665">
    <property type="entry name" value="OmpA-like"/>
</dbReference>
<evidence type="ECO:0000259" key="6">
    <source>
        <dbReference type="PROSITE" id="PS51123"/>
    </source>
</evidence>